<keyword evidence="3" id="KW-1185">Reference proteome</keyword>
<organism evidence="2 3">
    <name type="scientific">Acinetobacter corruptisaponis</name>
    <dbReference type="NCBI Taxonomy" id="3045147"/>
    <lineage>
        <taxon>Bacteria</taxon>
        <taxon>Pseudomonadati</taxon>
        <taxon>Pseudomonadota</taxon>
        <taxon>Gammaproteobacteria</taxon>
        <taxon>Moraxellales</taxon>
        <taxon>Moraxellaceae</taxon>
        <taxon>Acinetobacter</taxon>
    </lineage>
</organism>
<keyword evidence="1" id="KW-0812">Transmembrane</keyword>
<accession>A0ABY8S929</accession>
<gene>
    <name evidence="2" type="ORF">QLH32_05995</name>
</gene>
<dbReference type="Proteomes" id="UP001229836">
    <property type="component" value="Chromosome"/>
</dbReference>
<sequence>MEFYNVFLFSTEKHCNVLSWLCFFDPYLKYVPLLTLSLGSIAFYLAVKTYWRKKSVSVRAYFTIKEDGTQTHKASIDTYTIENDKDKSIVIFSVHLKLGFDTYLLLEDFQKSDGAQLILKAYEAHHKKINPVYWYMLGEQKVSLARILNDPNVKKEIVLSTSHGKHIAKTNIKKWSPPLKNATYNYITTKEFKGLQGLAAQTNEPYLVLSGKEVSKYRIIFYWRWLRKGIKLFPQK</sequence>
<keyword evidence="1" id="KW-1133">Transmembrane helix</keyword>
<keyword evidence="1" id="KW-0472">Membrane</keyword>
<dbReference type="RefSeq" id="WP_283268640.1">
    <property type="nucleotide sequence ID" value="NZ_CP125669.1"/>
</dbReference>
<reference evidence="2 3" key="1">
    <citation type="submission" date="2023-05" db="EMBL/GenBank/DDBJ databases">
        <title>The complete genome of Acinetobacter sp. nov KCTC 92772.</title>
        <authorList>
            <person name="Zhou G."/>
        </authorList>
    </citation>
    <scope>NUCLEOTIDE SEQUENCE [LARGE SCALE GENOMIC DNA]</scope>
    <source>
        <strain evidence="2 3">KCTC 92772</strain>
    </source>
</reference>
<name>A0ABY8S929_9GAMM</name>
<evidence type="ECO:0000313" key="2">
    <source>
        <dbReference type="EMBL" id="WHP07012.1"/>
    </source>
</evidence>
<evidence type="ECO:0000313" key="3">
    <source>
        <dbReference type="Proteomes" id="UP001229836"/>
    </source>
</evidence>
<feature type="transmembrane region" description="Helical" evidence="1">
    <location>
        <begin position="27"/>
        <end position="47"/>
    </location>
</feature>
<dbReference type="EMBL" id="CP125669">
    <property type="protein sequence ID" value="WHP07012.1"/>
    <property type="molecule type" value="Genomic_DNA"/>
</dbReference>
<proteinExistence type="predicted"/>
<protein>
    <submittedName>
        <fullName evidence="2">Uncharacterized protein</fullName>
    </submittedName>
</protein>
<evidence type="ECO:0000256" key="1">
    <source>
        <dbReference type="SAM" id="Phobius"/>
    </source>
</evidence>